<evidence type="ECO:0000313" key="4">
    <source>
        <dbReference type="RefSeq" id="XP_051859715.1"/>
    </source>
</evidence>
<protein>
    <submittedName>
        <fullName evidence="3 4">Uncharacterized protein LOC117571263 isoform X1</fullName>
    </submittedName>
</protein>
<dbReference type="Proteomes" id="UP000515160">
    <property type="component" value="Chromosome 3"/>
</dbReference>
<dbReference type="RefSeq" id="XP_034109216.1">
    <property type="nucleotide sequence ID" value="XM_034253325.2"/>
</dbReference>
<evidence type="ECO:0000313" key="3">
    <source>
        <dbReference type="RefSeq" id="XP_034109216.1"/>
    </source>
</evidence>
<accession>A0A6P8WZK5</accession>
<reference evidence="3 4" key="1">
    <citation type="submission" date="2025-04" db="UniProtKB">
        <authorList>
            <consortium name="RefSeq"/>
        </authorList>
    </citation>
    <scope>IDENTIFICATION</scope>
    <source>
        <strain evidence="3 4">15112-1751.03</strain>
        <tissue evidence="3 4">Whole Adult</tissue>
    </source>
</reference>
<dbReference type="RefSeq" id="XP_051859715.1">
    <property type="nucleotide sequence ID" value="XM_052003755.1"/>
</dbReference>
<organism evidence="2 3">
    <name type="scientific">Drosophila albomicans</name>
    <name type="common">Fruit fly</name>
    <dbReference type="NCBI Taxonomy" id="7291"/>
    <lineage>
        <taxon>Eukaryota</taxon>
        <taxon>Metazoa</taxon>
        <taxon>Ecdysozoa</taxon>
        <taxon>Arthropoda</taxon>
        <taxon>Hexapoda</taxon>
        <taxon>Insecta</taxon>
        <taxon>Pterygota</taxon>
        <taxon>Neoptera</taxon>
        <taxon>Endopterygota</taxon>
        <taxon>Diptera</taxon>
        <taxon>Brachycera</taxon>
        <taxon>Muscomorpha</taxon>
        <taxon>Ephydroidea</taxon>
        <taxon>Drosophilidae</taxon>
        <taxon>Drosophila</taxon>
    </lineage>
</organism>
<evidence type="ECO:0000256" key="1">
    <source>
        <dbReference type="SAM" id="Coils"/>
    </source>
</evidence>
<evidence type="ECO:0000313" key="2">
    <source>
        <dbReference type="Proteomes" id="UP000515160"/>
    </source>
</evidence>
<gene>
    <name evidence="3 4" type="primary">LOC117571263</name>
</gene>
<sequence length="313" mass="36602">MEDKKLNIQLEENDISQKSLEDNLIDNSSNLCDSSCFKAVKQLLEDSDKKAEFEKFFYMVHMRDNQLMDIILDLEVKLSIYKQQILEKNKLIDNLKRKIYLSDEAKINNNERTITETNNINAETIKAKDQLIETLKESLELSKDNRKLLDSNQLAMTTRIDLLLAQQATANENMIERDNEIVRLKSKTDTNEVEIKENIKIIDEMKNEIKALEDTVLRQNSTRKEVLNKICQLPNRTTLKLICVEMNFRSLIEKLDFRDYSALEMKSLKFNLSRTLDSHKAIRNTIREALFAVNRLFAKPEENKNKNSLVVRP</sequence>
<dbReference type="GeneID" id="117571263"/>
<proteinExistence type="predicted"/>
<keyword evidence="2" id="KW-1185">Reference proteome</keyword>
<name>A0A6P8WZK5_DROAB</name>
<feature type="coiled-coil region" evidence="1">
    <location>
        <begin position="195"/>
        <end position="222"/>
    </location>
</feature>
<keyword evidence="1" id="KW-0175">Coiled coil</keyword>
<dbReference type="AlphaFoldDB" id="A0A6P8WZK5"/>